<dbReference type="RefSeq" id="WP_342742978.1">
    <property type="nucleotide sequence ID" value="NZ_FSRO01000001.1"/>
</dbReference>
<dbReference type="InterPro" id="IPR029028">
    <property type="entry name" value="Alpha/beta_knot_MTases"/>
</dbReference>
<keyword evidence="5" id="KW-1185">Reference proteome</keyword>
<evidence type="ECO:0000259" key="3">
    <source>
        <dbReference type="Pfam" id="PF00588"/>
    </source>
</evidence>
<name>A0A1N6IS33_9PROT</name>
<gene>
    <name evidence="4" type="ORF">SAMN02743940_2026</name>
</gene>
<reference evidence="4 5" key="1">
    <citation type="submission" date="2016-12" db="EMBL/GenBank/DDBJ databases">
        <authorList>
            <person name="Song W.-J."/>
            <person name="Kurnit D.M."/>
        </authorList>
    </citation>
    <scope>NUCLEOTIDE SEQUENCE [LARGE SCALE GENOMIC DNA]</scope>
    <source>
        <strain evidence="4 5">ATCC 49181</strain>
    </source>
</reference>
<dbReference type="SUPFAM" id="SSF55315">
    <property type="entry name" value="L30e-like"/>
    <property type="match status" value="1"/>
</dbReference>
<organism evidence="4 5">
    <name type="scientific">Nitrosomonas cryotolerans ATCC 49181</name>
    <dbReference type="NCBI Taxonomy" id="1131553"/>
    <lineage>
        <taxon>Bacteria</taxon>
        <taxon>Pseudomonadati</taxon>
        <taxon>Pseudomonadota</taxon>
        <taxon>Betaproteobacteria</taxon>
        <taxon>Nitrosomonadales</taxon>
        <taxon>Nitrosomonadaceae</taxon>
        <taxon>Nitrosomonas</taxon>
    </lineage>
</organism>
<sequence>MMQSITSRAHPFFKQLVRLGKSARYRRKDNLTLLDGIHLIQAYCAVFGSPTNLIVSQSGREYKEIKDFLCSIEKIPRPNIFVLSDALFHQVSPVKAPTGIVASISIPELKLVSENKDKTFCVLLETIQDPGNMGSILRSAAAAGVSDVYLSHDCTDAWAPKTLRAAMGAHFILRIHEQSNLVKIAQQFNGTVIATSLQANRSLYQIQLTGSVAFIFGNEGMGLSDDLLQVTDEQIMIPMLGKTESLNAAAAAAICFFERVRQHLDTQNIQPECYHQ</sequence>
<accession>A0A1N6IS33</accession>
<dbReference type="SUPFAM" id="SSF75217">
    <property type="entry name" value="alpha/beta knot"/>
    <property type="match status" value="1"/>
</dbReference>
<dbReference type="InterPro" id="IPR029064">
    <property type="entry name" value="Ribosomal_eL30-like_sf"/>
</dbReference>
<dbReference type="eggNOG" id="COG0566">
    <property type="taxonomic scope" value="Bacteria"/>
</dbReference>
<proteinExistence type="predicted"/>
<dbReference type="InterPro" id="IPR029026">
    <property type="entry name" value="tRNA_m1G_MTases_N"/>
</dbReference>
<evidence type="ECO:0000313" key="5">
    <source>
        <dbReference type="Proteomes" id="UP000185062"/>
    </source>
</evidence>
<dbReference type="Gene3D" id="3.40.1280.10">
    <property type="match status" value="1"/>
</dbReference>
<dbReference type="InterPro" id="IPR051259">
    <property type="entry name" value="rRNA_Methyltransferase"/>
</dbReference>
<dbReference type="GO" id="GO:0032259">
    <property type="term" value="P:methylation"/>
    <property type="evidence" value="ECO:0007669"/>
    <property type="project" value="UniProtKB-KW"/>
</dbReference>
<dbReference type="PANTHER" id="PTHR43191">
    <property type="entry name" value="RRNA METHYLTRANSFERASE 3"/>
    <property type="match status" value="1"/>
</dbReference>
<protein>
    <submittedName>
        <fullName evidence="4">RNA methyltransferase, TrmH family</fullName>
    </submittedName>
</protein>
<dbReference type="Pfam" id="PF00588">
    <property type="entry name" value="SpoU_methylase"/>
    <property type="match status" value="1"/>
</dbReference>
<dbReference type="GO" id="GO:0006396">
    <property type="term" value="P:RNA processing"/>
    <property type="evidence" value="ECO:0007669"/>
    <property type="project" value="InterPro"/>
</dbReference>
<dbReference type="STRING" id="44575.SAMN05216419_100138"/>
<dbReference type="PANTHER" id="PTHR43191:SF2">
    <property type="entry name" value="RRNA METHYLTRANSFERASE 3, MITOCHONDRIAL"/>
    <property type="match status" value="1"/>
</dbReference>
<dbReference type="GO" id="GO:0008173">
    <property type="term" value="F:RNA methyltransferase activity"/>
    <property type="evidence" value="ECO:0007669"/>
    <property type="project" value="InterPro"/>
</dbReference>
<dbReference type="GO" id="GO:0003723">
    <property type="term" value="F:RNA binding"/>
    <property type="evidence" value="ECO:0007669"/>
    <property type="project" value="InterPro"/>
</dbReference>
<keyword evidence="2 4" id="KW-0808">Transferase</keyword>
<dbReference type="CDD" id="cd18095">
    <property type="entry name" value="SpoU-like_rRNA-MTase"/>
    <property type="match status" value="1"/>
</dbReference>
<evidence type="ECO:0000256" key="2">
    <source>
        <dbReference type="ARBA" id="ARBA00022679"/>
    </source>
</evidence>
<keyword evidence="1 4" id="KW-0489">Methyltransferase</keyword>
<dbReference type="Proteomes" id="UP000185062">
    <property type="component" value="Unassembled WGS sequence"/>
</dbReference>
<dbReference type="AlphaFoldDB" id="A0A1N6IS33"/>
<feature type="domain" description="tRNA/rRNA methyltransferase SpoU type" evidence="3">
    <location>
        <begin position="120"/>
        <end position="256"/>
    </location>
</feature>
<evidence type="ECO:0000313" key="4">
    <source>
        <dbReference type="EMBL" id="SIO34816.1"/>
    </source>
</evidence>
<dbReference type="InterPro" id="IPR001537">
    <property type="entry name" value="SpoU_MeTrfase"/>
</dbReference>
<dbReference type="EMBL" id="FSRO01000001">
    <property type="protein sequence ID" value="SIO34816.1"/>
    <property type="molecule type" value="Genomic_DNA"/>
</dbReference>
<evidence type="ECO:0000256" key="1">
    <source>
        <dbReference type="ARBA" id="ARBA00022603"/>
    </source>
</evidence>
<dbReference type="Gene3D" id="3.30.1330.30">
    <property type="match status" value="1"/>
</dbReference>